<evidence type="ECO:0008006" key="3">
    <source>
        <dbReference type="Google" id="ProtNLM"/>
    </source>
</evidence>
<feature type="transmembrane region" description="Helical" evidence="1">
    <location>
        <begin position="21"/>
        <end position="39"/>
    </location>
</feature>
<keyword evidence="1" id="KW-0812">Transmembrane</keyword>
<keyword evidence="1" id="KW-1133">Transmembrane helix</keyword>
<name>A0A645HGD9_9ZZZZ</name>
<evidence type="ECO:0000256" key="1">
    <source>
        <dbReference type="SAM" id="Phobius"/>
    </source>
</evidence>
<dbReference type="AlphaFoldDB" id="A0A645HGD9"/>
<comment type="caution">
    <text evidence="2">The sequence shown here is derived from an EMBL/GenBank/DDBJ whole genome shotgun (WGS) entry which is preliminary data.</text>
</comment>
<dbReference type="Pfam" id="PF04956">
    <property type="entry name" value="TrbC"/>
    <property type="match status" value="1"/>
</dbReference>
<dbReference type="EMBL" id="VSSQ01092402">
    <property type="protein sequence ID" value="MPN37636.1"/>
    <property type="molecule type" value="Genomic_DNA"/>
</dbReference>
<protein>
    <recommendedName>
        <fullName evidence="3">TrbC/VIRB2 family protein</fullName>
    </recommendedName>
</protein>
<feature type="transmembrane region" description="Helical" evidence="1">
    <location>
        <begin position="59"/>
        <end position="78"/>
    </location>
</feature>
<organism evidence="2">
    <name type="scientific">bioreactor metagenome</name>
    <dbReference type="NCBI Taxonomy" id="1076179"/>
    <lineage>
        <taxon>unclassified sequences</taxon>
        <taxon>metagenomes</taxon>
        <taxon>ecological metagenomes</taxon>
    </lineage>
</organism>
<gene>
    <name evidence="2" type="ORF">SDC9_185156</name>
</gene>
<evidence type="ECO:0000313" key="2">
    <source>
        <dbReference type="EMBL" id="MPN37636.1"/>
    </source>
</evidence>
<reference evidence="2" key="1">
    <citation type="submission" date="2019-08" db="EMBL/GenBank/DDBJ databases">
        <authorList>
            <person name="Kucharzyk K."/>
            <person name="Murdoch R.W."/>
            <person name="Higgins S."/>
            <person name="Loffler F."/>
        </authorList>
    </citation>
    <scope>NUCLEOTIDE SEQUENCE</scope>
</reference>
<proteinExistence type="predicted"/>
<feature type="transmembrane region" description="Helical" evidence="1">
    <location>
        <begin position="90"/>
        <end position="109"/>
    </location>
</feature>
<accession>A0A645HGD9</accession>
<keyword evidence="1" id="KW-0472">Membrane</keyword>
<dbReference type="InterPro" id="IPR007039">
    <property type="entry name" value="TrbC/VirB2"/>
</dbReference>
<sequence>MKTKLKEQILNQFNRRQAIKMAAVLALAIAIPQITYASSVFTEVDTIMDSILLFLSGPYAWFVCVGSIIVALAGWAISDGGGNMVKTGSKLAIVFAILFNAGTMVGRVYNKAQGLFFQ</sequence>